<name>A0A1Q9AEW0_9HYPH</name>
<dbReference type="Pfam" id="PF07433">
    <property type="entry name" value="DUF1513"/>
    <property type="match status" value="1"/>
</dbReference>
<dbReference type="PROSITE" id="PS51318">
    <property type="entry name" value="TAT"/>
    <property type="match status" value="1"/>
</dbReference>
<dbReference type="InterPro" id="IPR011044">
    <property type="entry name" value="Quino_amine_DH_bsu"/>
</dbReference>
<dbReference type="InterPro" id="IPR008311">
    <property type="entry name" value="UCP028101"/>
</dbReference>
<reference evidence="2 3" key="1">
    <citation type="submission" date="2016-09" db="EMBL/GenBank/DDBJ databases">
        <title>Rhizobium sp. nov., a novel species isolated from the rice rhizosphere.</title>
        <authorList>
            <person name="Zhao J."/>
            <person name="Zhang X."/>
        </authorList>
    </citation>
    <scope>NUCLEOTIDE SEQUENCE [LARGE SCALE GENOMIC DNA]</scope>
    <source>
        <strain evidence="2 3">MH17</strain>
    </source>
</reference>
<gene>
    <name evidence="2" type="ORF">BJF92_01420</name>
</gene>
<evidence type="ECO:0008006" key="4">
    <source>
        <dbReference type="Google" id="ProtNLM"/>
    </source>
</evidence>
<sequence>MAQGQSLSRSRLINRRTFLRGAGAAWAATLAPAEAFALHQAPAVYASAFMAPDGRFGLATLTEEGALIDRVLMPARAHGLAVSPADGTLVAFARRPGIFALAVDPTLSRPPVTMAAVEGRHFFGHGSFSRDGRRLFATENDFDGNRGMIGVYDATDGFRRLGEFPSYGIGPHDMVASEDGRFLAVANGGIETHPDFGRAKLNLEQMAPSLALIDTDSGALVERHALPAALNRLSTRHLDLGDRGRIWFACQYEGPRSDRPPLAGSFAPGEALSFLDLPDETTQALANYVGAIAINRAEGLIGLASPKGGVVVVVEANSGRVLDTRSRKDAAGIAASSQGFAVTSYDGLFAATDRAGGVKSPVAWDQHVVRLRG</sequence>
<dbReference type="PIRSF" id="PIRSF028101">
    <property type="entry name" value="UCP028101"/>
    <property type="match status" value="1"/>
</dbReference>
<dbReference type="SUPFAM" id="SSF50969">
    <property type="entry name" value="YVTN repeat-like/Quinoprotein amine dehydrogenase"/>
    <property type="match status" value="1"/>
</dbReference>
<dbReference type="Gene3D" id="2.130.10.10">
    <property type="entry name" value="YVTN repeat-like/Quinoprotein amine dehydrogenase"/>
    <property type="match status" value="1"/>
</dbReference>
<dbReference type="InterPro" id="IPR015943">
    <property type="entry name" value="WD40/YVTN_repeat-like_dom_sf"/>
</dbReference>
<organism evidence="2 3">
    <name type="scientific">Xaviernesmea rhizosphaerae</name>
    <dbReference type="NCBI Taxonomy" id="1672749"/>
    <lineage>
        <taxon>Bacteria</taxon>
        <taxon>Pseudomonadati</taxon>
        <taxon>Pseudomonadota</taxon>
        <taxon>Alphaproteobacteria</taxon>
        <taxon>Hyphomicrobiales</taxon>
        <taxon>Rhizobiaceae</taxon>
        <taxon>Rhizobium/Agrobacterium group</taxon>
        <taxon>Xaviernesmea</taxon>
    </lineage>
</organism>
<evidence type="ECO:0000256" key="1">
    <source>
        <dbReference type="SAM" id="SignalP"/>
    </source>
</evidence>
<evidence type="ECO:0000313" key="2">
    <source>
        <dbReference type="EMBL" id="OLP53436.1"/>
    </source>
</evidence>
<dbReference type="EMBL" id="MKIO01000040">
    <property type="protein sequence ID" value="OLP53436.1"/>
    <property type="molecule type" value="Genomic_DNA"/>
</dbReference>
<dbReference type="Proteomes" id="UP000186143">
    <property type="component" value="Unassembled WGS sequence"/>
</dbReference>
<accession>A0A1Q9AEW0</accession>
<dbReference type="AlphaFoldDB" id="A0A1Q9AEW0"/>
<evidence type="ECO:0000313" key="3">
    <source>
        <dbReference type="Proteomes" id="UP000186143"/>
    </source>
</evidence>
<feature type="chain" id="PRO_5012005616" description="DUF1513 domain-containing protein" evidence="1">
    <location>
        <begin position="28"/>
        <end position="373"/>
    </location>
</feature>
<comment type="caution">
    <text evidence="2">The sequence shown here is derived from an EMBL/GenBank/DDBJ whole genome shotgun (WGS) entry which is preliminary data.</text>
</comment>
<keyword evidence="1" id="KW-0732">Signal</keyword>
<proteinExistence type="predicted"/>
<feature type="signal peptide" evidence="1">
    <location>
        <begin position="1"/>
        <end position="27"/>
    </location>
</feature>
<dbReference type="STRING" id="1672749.BJF92_01420"/>
<protein>
    <recommendedName>
        <fullName evidence="4">DUF1513 domain-containing protein</fullName>
    </recommendedName>
</protein>
<dbReference type="OrthoDB" id="5624218at2"/>
<dbReference type="InterPro" id="IPR006311">
    <property type="entry name" value="TAT_signal"/>
</dbReference>